<dbReference type="AlphaFoldDB" id="A0AAV1VDP4"/>
<organism evidence="2 3">
    <name type="scientific">Peronospora matthiolae</name>
    <dbReference type="NCBI Taxonomy" id="2874970"/>
    <lineage>
        <taxon>Eukaryota</taxon>
        <taxon>Sar</taxon>
        <taxon>Stramenopiles</taxon>
        <taxon>Oomycota</taxon>
        <taxon>Peronosporomycetes</taxon>
        <taxon>Peronosporales</taxon>
        <taxon>Peronosporaceae</taxon>
        <taxon>Peronospora</taxon>
    </lineage>
</organism>
<evidence type="ECO:0000313" key="2">
    <source>
        <dbReference type="EMBL" id="CAK7944317.1"/>
    </source>
</evidence>
<reference evidence="2" key="1">
    <citation type="submission" date="2024-01" db="EMBL/GenBank/DDBJ databases">
        <authorList>
            <person name="Webb A."/>
        </authorList>
    </citation>
    <scope>NUCLEOTIDE SEQUENCE</scope>
    <source>
        <strain evidence="2">Pm1</strain>
    </source>
</reference>
<accession>A0AAV1VDP4</accession>
<evidence type="ECO:0000313" key="3">
    <source>
        <dbReference type="Proteomes" id="UP001162060"/>
    </source>
</evidence>
<gene>
    <name evidence="2" type="ORF">PM001_LOCUS29467</name>
</gene>
<dbReference type="Proteomes" id="UP001162060">
    <property type="component" value="Unassembled WGS sequence"/>
</dbReference>
<comment type="caution">
    <text evidence="2">The sequence shown here is derived from an EMBL/GenBank/DDBJ whole genome shotgun (WGS) entry which is preliminary data.</text>
</comment>
<protein>
    <submittedName>
        <fullName evidence="2">Uncharacterized protein</fullName>
    </submittedName>
</protein>
<evidence type="ECO:0000256" key="1">
    <source>
        <dbReference type="SAM" id="MobiDB-lite"/>
    </source>
</evidence>
<proteinExistence type="predicted"/>
<feature type="region of interest" description="Disordered" evidence="1">
    <location>
        <begin position="1"/>
        <end position="23"/>
    </location>
</feature>
<dbReference type="EMBL" id="CAKLBY020000307">
    <property type="protein sequence ID" value="CAK7944317.1"/>
    <property type="molecule type" value="Genomic_DNA"/>
</dbReference>
<sequence>MRKVSGPQRDRNRRQAWQRAAPRVQFSRPTDAVFAKAEDAFLHPDRDALDKRYAALAAVPQQVSTELCLPMWVPARELSATFSDTETLTSLGSATQ</sequence>
<name>A0AAV1VDP4_9STRA</name>